<name>A0ABZ1YLC2_9NOCA</name>
<evidence type="ECO:0000313" key="1">
    <source>
        <dbReference type="EMBL" id="WUV42785.1"/>
    </source>
</evidence>
<dbReference type="InterPro" id="IPR044925">
    <property type="entry name" value="His-Me_finger_sf"/>
</dbReference>
<dbReference type="InterPro" id="IPR038563">
    <property type="entry name" value="Endonuclease_7_sf"/>
</dbReference>
<dbReference type="InterPro" id="IPR004211">
    <property type="entry name" value="Endonuclease_7"/>
</dbReference>
<keyword evidence="1" id="KW-0378">Hydrolase</keyword>
<dbReference type="Gene3D" id="3.40.1800.10">
    <property type="entry name" value="His-Me finger endonucleases"/>
    <property type="match status" value="1"/>
</dbReference>
<organism evidence="1 2">
    <name type="scientific">Nocardia vinacea</name>
    <dbReference type="NCBI Taxonomy" id="96468"/>
    <lineage>
        <taxon>Bacteria</taxon>
        <taxon>Bacillati</taxon>
        <taxon>Actinomycetota</taxon>
        <taxon>Actinomycetes</taxon>
        <taxon>Mycobacteriales</taxon>
        <taxon>Nocardiaceae</taxon>
        <taxon>Nocardia</taxon>
    </lineage>
</organism>
<reference evidence="1" key="1">
    <citation type="submission" date="2022-10" db="EMBL/GenBank/DDBJ databases">
        <title>The complete genomes of actinobacterial strains from the NBC collection.</title>
        <authorList>
            <person name="Joergensen T.S."/>
            <person name="Alvarez Arevalo M."/>
            <person name="Sterndorff E.B."/>
            <person name="Faurdal D."/>
            <person name="Vuksanovic O."/>
            <person name="Mourched A.-S."/>
            <person name="Charusanti P."/>
            <person name="Shaw S."/>
            <person name="Blin K."/>
            <person name="Weber T."/>
        </authorList>
    </citation>
    <scope>NUCLEOTIDE SEQUENCE</scope>
    <source>
        <strain evidence="1">NBC_01482</strain>
    </source>
</reference>
<evidence type="ECO:0000313" key="2">
    <source>
        <dbReference type="Proteomes" id="UP001432062"/>
    </source>
</evidence>
<keyword evidence="1" id="KW-0540">Nuclease</keyword>
<keyword evidence="2" id="KW-1185">Reference proteome</keyword>
<dbReference type="SUPFAM" id="SSF54060">
    <property type="entry name" value="His-Me finger endonucleases"/>
    <property type="match status" value="1"/>
</dbReference>
<sequence length="81" mass="8653">MRKRYGITAEQYQQMFADQAGLCAICGHPPSDGEVLAVDHCHTGLQVRGLLCHGCNTGIGLMRSDPATLIRAASYLALHAA</sequence>
<proteinExistence type="predicted"/>
<dbReference type="RefSeq" id="WP_329405403.1">
    <property type="nucleotide sequence ID" value="NZ_CP109441.1"/>
</dbReference>
<dbReference type="GO" id="GO:0004519">
    <property type="term" value="F:endonuclease activity"/>
    <property type="evidence" value="ECO:0007669"/>
    <property type="project" value="UniProtKB-KW"/>
</dbReference>
<keyword evidence="1" id="KW-0255">Endonuclease</keyword>
<gene>
    <name evidence="1" type="ORF">OG563_26435</name>
</gene>
<dbReference type="EMBL" id="CP109441">
    <property type="protein sequence ID" value="WUV42785.1"/>
    <property type="molecule type" value="Genomic_DNA"/>
</dbReference>
<dbReference type="Pfam" id="PF02945">
    <property type="entry name" value="Endonuclease_7"/>
    <property type="match status" value="1"/>
</dbReference>
<dbReference type="Proteomes" id="UP001432062">
    <property type="component" value="Chromosome"/>
</dbReference>
<protein>
    <submittedName>
        <fullName evidence="1">Endonuclease VII domain-containing protein</fullName>
    </submittedName>
</protein>
<accession>A0ABZ1YLC2</accession>